<sequence length="194" mass="23026">MLLLLLDLHNCQQAEVKIFQSQYKSLVLEAKKQECELLPSLWIWEMNSYLQVKKLLNKEKREALLNGWTLMSIKGKVQQIEAWFQNQRILSEDQKKQLAQNKNNRPVEAPQLFTRKNTPTQVPNTENQAPKNNHRGKKKKEGKAKSKWKKPYPEIYKIPKKEKTAMENVFNMGRNLMEFKNKVEERMNQSFPKK</sequence>
<dbReference type="Proteomes" id="UP000765509">
    <property type="component" value="Unassembled WGS sequence"/>
</dbReference>
<reference evidence="2" key="1">
    <citation type="submission" date="2021-03" db="EMBL/GenBank/DDBJ databases">
        <title>Draft genome sequence of rust myrtle Austropuccinia psidii MF-1, a brazilian biotype.</title>
        <authorList>
            <person name="Quecine M.C."/>
            <person name="Pachon D.M.R."/>
            <person name="Bonatelli M.L."/>
            <person name="Correr F.H."/>
            <person name="Franceschini L.M."/>
            <person name="Leite T.F."/>
            <person name="Margarido G.R.A."/>
            <person name="Almeida C.A."/>
            <person name="Ferrarezi J.A."/>
            <person name="Labate C.A."/>
        </authorList>
    </citation>
    <scope>NUCLEOTIDE SEQUENCE</scope>
    <source>
        <strain evidence="2">MF-1</strain>
    </source>
</reference>
<evidence type="ECO:0000256" key="1">
    <source>
        <dbReference type="SAM" id="MobiDB-lite"/>
    </source>
</evidence>
<protein>
    <submittedName>
        <fullName evidence="2">Uncharacterized protein</fullName>
    </submittedName>
</protein>
<gene>
    <name evidence="2" type="ORF">O181_094470</name>
</gene>
<comment type="caution">
    <text evidence="2">The sequence shown here is derived from an EMBL/GenBank/DDBJ whole genome shotgun (WGS) entry which is preliminary data.</text>
</comment>
<dbReference type="EMBL" id="AVOT02061536">
    <property type="protein sequence ID" value="MBW0554755.1"/>
    <property type="molecule type" value="Genomic_DNA"/>
</dbReference>
<evidence type="ECO:0000313" key="2">
    <source>
        <dbReference type="EMBL" id="MBW0554755.1"/>
    </source>
</evidence>
<accession>A0A9Q3J3R6</accession>
<feature type="region of interest" description="Disordered" evidence="1">
    <location>
        <begin position="95"/>
        <end position="148"/>
    </location>
</feature>
<feature type="compositionally biased region" description="Basic residues" evidence="1">
    <location>
        <begin position="132"/>
        <end position="148"/>
    </location>
</feature>
<name>A0A9Q3J3R6_9BASI</name>
<feature type="compositionally biased region" description="Polar residues" evidence="1">
    <location>
        <begin position="114"/>
        <end position="131"/>
    </location>
</feature>
<evidence type="ECO:0000313" key="3">
    <source>
        <dbReference type="Proteomes" id="UP000765509"/>
    </source>
</evidence>
<dbReference type="AlphaFoldDB" id="A0A9Q3J3R6"/>
<organism evidence="2 3">
    <name type="scientific">Austropuccinia psidii MF-1</name>
    <dbReference type="NCBI Taxonomy" id="1389203"/>
    <lineage>
        <taxon>Eukaryota</taxon>
        <taxon>Fungi</taxon>
        <taxon>Dikarya</taxon>
        <taxon>Basidiomycota</taxon>
        <taxon>Pucciniomycotina</taxon>
        <taxon>Pucciniomycetes</taxon>
        <taxon>Pucciniales</taxon>
        <taxon>Sphaerophragmiaceae</taxon>
        <taxon>Austropuccinia</taxon>
    </lineage>
</organism>
<keyword evidence="3" id="KW-1185">Reference proteome</keyword>
<proteinExistence type="predicted"/>